<evidence type="ECO:0000259" key="13">
    <source>
        <dbReference type="PROSITE" id="PS50045"/>
    </source>
</evidence>
<dbReference type="InterPro" id="IPR058031">
    <property type="entry name" value="AAA_lid_NorR"/>
</dbReference>
<proteinExistence type="predicted"/>
<dbReference type="InterPro" id="IPR010113">
    <property type="entry name" value="Nif-specific_regulatory_prot"/>
</dbReference>
<evidence type="ECO:0000256" key="3">
    <source>
        <dbReference type="ARBA" id="ARBA00015308"/>
    </source>
</evidence>
<comment type="subunit">
    <text evidence="2 12">Interacts with sigma-54.</text>
</comment>
<dbReference type="InterPro" id="IPR025662">
    <property type="entry name" value="Sigma_54_int_dom_ATP-bd_1"/>
</dbReference>
<dbReference type="PROSITE" id="PS50045">
    <property type="entry name" value="SIGMA54_INTERACT_4"/>
    <property type="match status" value="1"/>
</dbReference>
<evidence type="ECO:0000256" key="2">
    <source>
        <dbReference type="ARBA" id="ARBA00011135"/>
    </source>
</evidence>
<keyword evidence="6 12" id="KW-0902">Two-component regulatory system</keyword>
<feature type="domain" description="Sigma-54 factor interaction" evidence="13">
    <location>
        <begin position="207"/>
        <end position="435"/>
    </location>
</feature>
<keyword evidence="15" id="KW-1185">Reference proteome</keyword>
<evidence type="ECO:0000256" key="5">
    <source>
        <dbReference type="ARBA" id="ARBA00022840"/>
    </source>
</evidence>
<dbReference type="InterPro" id="IPR002197">
    <property type="entry name" value="HTH_Fis"/>
</dbReference>
<keyword evidence="7 12" id="KW-0805">Transcription regulation</keyword>
<dbReference type="RefSeq" id="WP_348759337.1">
    <property type="nucleotide sequence ID" value="NZ_OZ026884.1"/>
</dbReference>
<evidence type="ECO:0000313" key="15">
    <source>
        <dbReference type="Proteomes" id="UP001497493"/>
    </source>
</evidence>
<dbReference type="SUPFAM" id="SSF55781">
    <property type="entry name" value="GAF domain-like"/>
    <property type="match status" value="1"/>
</dbReference>
<dbReference type="Gene3D" id="1.10.8.60">
    <property type="match status" value="1"/>
</dbReference>
<dbReference type="PANTHER" id="PTHR32071:SF117">
    <property type="entry name" value="PTS-DEPENDENT DIHYDROXYACETONE KINASE OPERON REGULATORY PROTEIN-RELATED"/>
    <property type="match status" value="1"/>
</dbReference>
<keyword evidence="5" id="KW-0067">ATP-binding</keyword>
<dbReference type="InterPro" id="IPR025943">
    <property type="entry name" value="Sigma_54_int_dom_ATP-bd_2"/>
</dbReference>
<accession>A0ABM9NGQ9</accession>
<dbReference type="EMBL" id="OZ026884">
    <property type="protein sequence ID" value="CAL1239801.1"/>
    <property type="molecule type" value="Genomic_DNA"/>
</dbReference>
<dbReference type="SMART" id="SM00065">
    <property type="entry name" value="GAF"/>
    <property type="match status" value="1"/>
</dbReference>
<dbReference type="InterPro" id="IPR002078">
    <property type="entry name" value="Sigma_54_int"/>
</dbReference>
<dbReference type="SUPFAM" id="SSF52540">
    <property type="entry name" value="P-loop containing nucleoside triphosphate hydrolases"/>
    <property type="match status" value="1"/>
</dbReference>
<evidence type="ECO:0000256" key="4">
    <source>
        <dbReference type="ARBA" id="ARBA00022741"/>
    </source>
</evidence>
<keyword evidence="9 12" id="KW-0010">Activator</keyword>
<evidence type="ECO:0000256" key="10">
    <source>
        <dbReference type="ARBA" id="ARBA00023163"/>
    </source>
</evidence>
<organism evidence="14 15">
    <name type="scientific">Candidatus Methylocalor cossyra</name>
    <dbReference type="NCBI Taxonomy" id="3108543"/>
    <lineage>
        <taxon>Bacteria</taxon>
        <taxon>Pseudomonadati</taxon>
        <taxon>Pseudomonadota</taxon>
        <taxon>Gammaproteobacteria</taxon>
        <taxon>Methylococcales</taxon>
        <taxon>Methylococcaceae</taxon>
        <taxon>Candidatus Methylocalor</taxon>
    </lineage>
</organism>
<dbReference type="PROSITE" id="PS00688">
    <property type="entry name" value="SIGMA54_INTERACT_3"/>
    <property type="match status" value="1"/>
</dbReference>
<dbReference type="Gene3D" id="1.10.10.60">
    <property type="entry name" value="Homeodomain-like"/>
    <property type="match status" value="1"/>
</dbReference>
<keyword evidence="10 12" id="KW-0804">Transcription</keyword>
<dbReference type="InterPro" id="IPR027417">
    <property type="entry name" value="P-loop_NTPase"/>
</dbReference>
<dbReference type="InterPro" id="IPR003018">
    <property type="entry name" value="GAF"/>
</dbReference>
<dbReference type="InterPro" id="IPR009057">
    <property type="entry name" value="Homeodomain-like_sf"/>
</dbReference>
<dbReference type="Pfam" id="PF02954">
    <property type="entry name" value="HTH_8"/>
    <property type="match status" value="1"/>
</dbReference>
<evidence type="ECO:0000256" key="1">
    <source>
        <dbReference type="ARBA" id="ARBA00002167"/>
    </source>
</evidence>
<dbReference type="Pfam" id="PF25601">
    <property type="entry name" value="AAA_lid_14"/>
    <property type="match status" value="1"/>
</dbReference>
<dbReference type="Gene3D" id="3.40.50.300">
    <property type="entry name" value="P-loop containing nucleotide triphosphate hydrolases"/>
    <property type="match status" value="1"/>
</dbReference>
<dbReference type="Gene3D" id="3.30.450.40">
    <property type="match status" value="1"/>
</dbReference>
<keyword evidence="11 12" id="KW-0535">Nitrogen fixation</keyword>
<sequence>MLARKVTQPLEKQRNLELVTIYEISKILSSSLDLRKTLREVLNILSSHMHMCRCMISLVQDNGEVHVIGAIGLSQDEIERGQFRKGEGIVGKIIKTGVPIVVRNIAEEPQFLNKTGSRDLSSGQAIAFLGIPIKVGDQTIGVLSADRDMTSYRGHLEHDVRLLKMVANLVGQTIRLHRLLAAEREQRMIEQHRFQKEAKPIQGLVNIIGQSPRMQEVFAEVERAAAVQSTVLLRGETGTGKEMIAHAIHHLSARRDGPFVRVNCAALSETLLESELFGHEKGAFTGATQERKGRFELAHGGTLFLDEIGDISPAFQVKLLRVLQEREFERVGGNKPIHVDVRLITATNRNLEDAVLKGQFRADLYFRINVISILLPPLRERREDILPLVNHFLERFNRANQRQLTVSPEAMQILTECYWPGNVRELENCVERTAAMSRGKTIRDINLPCQKNMCFSLALRPVTQMSSPVPVVAETPATPAPADPGSSGKPAVPEFKSMRDRLIWAMDECGWVQAKAARLLGMTTRQMHYALQKYNIEIKKF</sequence>
<name>A0ABM9NGQ9_9GAMM</name>
<dbReference type="InterPro" id="IPR029016">
    <property type="entry name" value="GAF-like_dom_sf"/>
</dbReference>
<evidence type="ECO:0000256" key="8">
    <source>
        <dbReference type="ARBA" id="ARBA00023125"/>
    </source>
</evidence>
<reference evidence="14 15" key="1">
    <citation type="submission" date="2024-04" db="EMBL/GenBank/DDBJ databases">
        <authorList>
            <person name="Cremers G."/>
        </authorList>
    </citation>
    <scope>NUCLEOTIDE SEQUENCE [LARGE SCALE GENOMIC DNA]</scope>
    <source>
        <strain evidence="14">MeCH1-AG</strain>
    </source>
</reference>
<keyword evidence="8 12" id="KW-0238">DNA-binding</keyword>
<evidence type="ECO:0000256" key="7">
    <source>
        <dbReference type="ARBA" id="ARBA00023015"/>
    </source>
</evidence>
<dbReference type="InterPro" id="IPR003593">
    <property type="entry name" value="AAA+_ATPase"/>
</dbReference>
<comment type="function">
    <text evidence="1 12">Required for activation of most nif operons, which are directly involved in nitrogen fixation.</text>
</comment>
<dbReference type="PROSITE" id="PS00675">
    <property type="entry name" value="SIGMA54_INTERACT_1"/>
    <property type="match status" value="1"/>
</dbReference>
<evidence type="ECO:0000256" key="6">
    <source>
        <dbReference type="ARBA" id="ARBA00023012"/>
    </source>
</evidence>
<dbReference type="Pfam" id="PF00158">
    <property type="entry name" value="Sigma54_activat"/>
    <property type="match status" value="1"/>
</dbReference>
<evidence type="ECO:0000313" key="14">
    <source>
        <dbReference type="EMBL" id="CAL1239801.1"/>
    </source>
</evidence>
<gene>
    <name evidence="14" type="primary">nifA</name>
    <name evidence="14" type="ORF">MECH1_V1_1025</name>
</gene>
<protein>
    <recommendedName>
        <fullName evidence="3 12">Nif-specific regulatory protein</fullName>
    </recommendedName>
</protein>
<dbReference type="PROSITE" id="PS00676">
    <property type="entry name" value="SIGMA54_INTERACT_2"/>
    <property type="match status" value="1"/>
</dbReference>
<evidence type="ECO:0000256" key="9">
    <source>
        <dbReference type="ARBA" id="ARBA00023159"/>
    </source>
</evidence>
<dbReference type="PRINTS" id="PR01590">
    <property type="entry name" value="HTHFIS"/>
</dbReference>
<dbReference type="InterPro" id="IPR025944">
    <property type="entry name" value="Sigma_54_int_dom_CS"/>
</dbReference>
<dbReference type="CDD" id="cd00009">
    <property type="entry name" value="AAA"/>
    <property type="match status" value="1"/>
</dbReference>
<evidence type="ECO:0000256" key="12">
    <source>
        <dbReference type="RuleBase" id="RU368029"/>
    </source>
</evidence>
<dbReference type="Pfam" id="PF01590">
    <property type="entry name" value="GAF"/>
    <property type="match status" value="1"/>
</dbReference>
<dbReference type="SMART" id="SM00382">
    <property type="entry name" value="AAA"/>
    <property type="match status" value="1"/>
</dbReference>
<dbReference type="SUPFAM" id="SSF46689">
    <property type="entry name" value="Homeodomain-like"/>
    <property type="match status" value="1"/>
</dbReference>
<dbReference type="Proteomes" id="UP001497493">
    <property type="component" value="Chromosome"/>
</dbReference>
<dbReference type="PANTHER" id="PTHR32071">
    <property type="entry name" value="TRANSCRIPTIONAL REGULATORY PROTEIN"/>
    <property type="match status" value="1"/>
</dbReference>
<evidence type="ECO:0000256" key="11">
    <source>
        <dbReference type="ARBA" id="ARBA00023231"/>
    </source>
</evidence>
<keyword evidence="4" id="KW-0547">Nucleotide-binding</keyword>
<dbReference type="NCBIfam" id="TIGR01817">
    <property type="entry name" value="nifA"/>
    <property type="match status" value="1"/>
</dbReference>